<keyword evidence="2" id="KW-1185">Reference proteome</keyword>
<name>A0A834WFA1_9FABA</name>
<gene>
    <name evidence="1" type="ORF">G2W53_026650</name>
</gene>
<accession>A0A834WFA1</accession>
<dbReference type="AlphaFoldDB" id="A0A834WFA1"/>
<evidence type="ECO:0000313" key="1">
    <source>
        <dbReference type="EMBL" id="KAF7821195.1"/>
    </source>
</evidence>
<reference evidence="1" key="1">
    <citation type="submission" date="2020-09" db="EMBL/GenBank/DDBJ databases">
        <title>Genome-Enabled Discovery of Anthraquinone Biosynthesis in Senna tora.</title>
        <authorList>
            <person name="Kang S.-H."/>
            <person name="Pandey R.P."/>
            <person name="Lee C.-M."/>
            <person name="Sim J.-S."/>
            <person name="Jeong J.-T."/>
            <person name="Choi B.-S."/>
            <person name="Jung M."/>
            <person name="Ginzburg D."/>
            <person name="Zhao K."/>
            <person name="Won S.Y."/>
            <person name="Oh T.-J."/>
            <person name="Yu Y."/>
            <person name="Kim N.-H."/>
            <person name="Lee O.R."/>
            <person name="Lee T.-H."/>
            <person name="Bashyal P."/>
            <person name="Kim T.-S."/>
            <person name="Lee W.-H."/>
            <person name="Kawkins C."/>
            <person name="Kim C.-K."/>
            <person name="Kim J.S."/>
            <person name="Ahn B.O."/>
            <person name="Rhee S.Y."/>
            <person name="Sohng J.K."/>
        </authorList>
    </citation>
    <scope>NUCLEOTIDE SEQUENCE</scope>
    <source>
        <tissue evidence="1">Leaf</tissue>
    </source>
</reference>
<dbReference type="Proteomes" id="UP000634136">
    <property type="component" value="Unassembled WGS sequence"/>
</dbReference>
<comment type="caution">
    <text evidence="1">The sequence shown here is derived from an EMBL/GenBank/DDBJ whole genome shotgun (WGS) entry which is preliminary data.</text>
</comment>
<protein>
    <submittedName>
        <fullName evidence="1">Uncharacterized protein</fullName>
    </submittedName>
</protein>
<sequence length="41" mass="4445">MAVGGGAMVQKLKRNHSTYVMKNLSPAAAVAQFIQKQRVKS</sequence>
<organism evidence="1 2">
    <name type="scientific">Senna tora</name>
    <dbReference type="NCBI Taxonomy" id="362788"/>
    <lineage>
        <taxon>Eukaryota</taxon>
        <taxon>Viridiplantae</taxon>
        <taxon>Streptophyta</taxon>
        <taxon>Embryophyta</taxon>
        <taxon>Tracheophyta</taxon>
        <taxon>Spermatophyta</taxon>
        <taxon>Magnoliopsida</taxon>
        <taxon>eudicotyledons</taxon>
        <taxon>Gunneridae</taxon>
        <taxon>Pentapetalae</taxon>
        <taxon>rosids</taxon>
        <taxon>fabids</taxon>
        <taxon>Fabales</taxon>
        <taxon>Fabaceae</taxon>
        <taxon>Caesalpinioideae</taxon>
        <taxon>Cassia clade</taxon>
        <taxon>Senna</taxon>
    </lineage>
</organism>
<proteinExistence type="predicted"/>
<evidence type="ECO:0000313" key="2">
    <source>
        <dbReference type="Proteomes" id="UP000634136"/>
    </source>
</evidence>
<dbReference type="EMBL" id="JAAIUW010000008">
    <property type="protein sequence ID" value="KAF7821195.1"/>
    <property type="molecule type" value="Genomic_DNA"/>
</dbReference>